<gene>
    <name evidence="2" type="ORF">TWF703_002156</name>
</gene>
<evidence type="ECO:0000313" key="3">
    <source>
        <dbReference type="Proteomes" id="UP000480548"/>
    </source>
</evidence>
<feature type="region of interest" description="Disordered" evidence="1">
    <location>
        <begin position="132"/>
        <end position="151"/>
    </location>
</feature>
<name>A0A7C8K2N0_ORBOL</name>
<reference evidence="2 3" key="1">
    <citation type="submission" date="2019-06" db="EMBL/GenBank/DDBJ databases">
        <authorList>
            <person name="Palmer J.M."/>
        </authorList>
    </citation>
    <scope>NUCLEOTIDE SEQUENCE [LARGE SCALE GENOMIC DNA]</scope>
    <source>
        <strain evidence="2 3">TWF703</strain>
    </source>
</reference>
<evidence type="ECO:0000313" key="2">
    <source>
        <dbReference type="EMBL" id="KAF3141356.1"/>
    </source>
</evidence>
<dbReference type="Proteomes" id="UP000480548">
    <property type="component" value="Unassembled WGS sequence"/>
</dbReference>
<accession>A0A7C8K2N0</accession>
<sequence length="151" mass="17313">MTKFHDTGTKNTTSSQMPSSVTSSTSSDDYKMPSRHCTSLRDHNQVKFLNRSANTNTYRLQQLQIPLIELTDKISEYHNEQDGSPTDRQERAEMILKRNRLAEQVARIIDEINGEQHRDWEDVLEAAWMDGEDFNSETSSSVGEDDVSMRA</sequence>
<organism evidence="2 3">
    <name type="scientific">Orbilia oligospora</name>
    <name type="common">Nematode-trapping fungus</name>
    <name type="synonym">Arthrobotrys oligospora</name>
    <dbReference type="NCBI Taxonomy" id="2813651"/>
    <lineage>
        <taxon>Eukaryota</taxon>
        <taxon>Fungi</taxon>
        <taxon>Dikarya</taxon>
        <taxon>Ascomycota</taxon>
        <taxon>Pezizomycotina</taxon>
        <taxon>Orbiliomycetes</taxon>
        <taxon>Orbiliales</taxon>
        <taxon>Orbiliaceae</taxon>
        <taxon>Orbilia</taxon>
    </lineage>
</organism>
<dbReference type="EMBL" id="WIQZ01000014">
    <property type="protein sequence ID" value="KAF3141356.1"/>
    <property type="molecule type" value="Genomic_DNA"/>
</dbReference>
<feature type="compositionally biased region" description="Low complexity" evidence="1">
    <location>
        <begin position="12"/>
        <end position="27"/>
    </location>
</feature>
<protein>
    <submittedName>
        <fullName evidence="2">Uncharacterized protein</fullName>
    </submittedName>
</protein>
<proteinExistence type="predicted"/>
<dbReference type="AlphaFoldDB" id="A0A7C8K2N0"/>
<comment type="caution">
    <text evidence="2">The sequence shown here is derived from an EMBL/GenBank/DDBJ whole genome shotgun (WGS) entry which is preliminary data.</text>
</comment>
<feature type="region of interest" description="Disordered" evidence="1">
    <location>
        <begin position="1"/>
        <end position="36"/>
    </location>
</feature>
<evidence type="ECO:0000256" key="1">
    <source>
        <dbReference type="SAM" id="MobiDB-lite"/>
    </source>
</evidence>